<dbReference type="GO" id="GO:0047575">
    <property type="term" value="F:4-carboxymuconolactone decarboxylase activity"/>
    <property type="evidence" value="ECO:0007669"/>
    <property type="project" value="UniProtKB-EC"/>
</dbReference>
<keyword evidence="4" id="KW-0456">Lyase</keyword>
<keyword evidence="5" id="KW-1185">Reference proteome</keyword>
<comment type="caution">
    <text evidence="4">The sequence shown here is derived from an EMBL/GenBank/DDBJ whole genome shotgun (WGS) entry which is preliminary data.</text>
</comment>
<dbReference type="EC" id="4.1.1.44" evidence="4"/>
<dbReference type="Proteomes" id="UP000580654">
    <property type="component" value="Unassembled WGS sequence"/>
</dbReference>
<dbReference type="InterPro" id="IPR011051">
    <property type="entry name" value="RmlC_Cupin_sf"/>
</dbReference>
<dbReference type="PANTHER" id="PTHR33570:SF9">
    <property type="entry name" value="BLL4600 PROTEIN"/>
    <property type="match status" value="1"/>
</dbReference>
<dbReference type="PANTHER" id="PTHR33570">
    <property type="entry name" value="4-CARBOXYMUCONOLACTONE DECARBOXYLASE FAMILY PROTEIN"/>
    <property type="match status" value="1"/>
</dbReference>
<dbReference type="InterPro" id="IPR029032">
    <property type="entry name" value="AhpD-like"/>
</dbReference>
<dbReference type="AlphaFoldDB" id="A0A840YMZ4"/>
<sequence>MTLAMTGLAGPAQAQGQGAPAPRVAPQAVYDIAPSLGAYTDEVLFGEVWRREGLIPRDRSLVTVSALIANGRAAQLRGHVGRALDNGVRPEEIAEIITHLAFYAGWPVAISAVQETKAVFEQRDIGTPVPATAPLSLDEAAEARRRAAVQASAGAVAPPLADLTNRVLFGDLWRRPTLAPRDRSLVTIAALIANGQAEQMPFHVNRAMDAGLTEAQLSEVVTHLAFYAGWPRSMSAVPVVQKILAERAKAAAPQTGAGAAIRIQRHGGQPSATGPASNFTGTVRVESRFQAESPARVGGGVVSFEPGARTAWHAHPLGQTLIVTSGCGWVQQEGGPVQEIRPGDVVWFPPGIKHWHGATPNSAMSHVAVAEAQDGTSTVWMEHVTDDQYAQGSSIPGGCRT</sequence>
<dbReference type="CDD" id="cd02233">
    <property type="entry name" value="cupin_HNL-like"/>
    <property type="match status" value="1"/>
</dbReference>
<dbReference type="Pfam" id="PF07883">
    <property type="entry name" value="Cupin_2"/>
    <property type="match status" value="1"/>
</dbReference>
<reference evidence="4 5" key="1">
    <citation type="submission" date="2020-08" db="EMBL/GenBank/DDBJ databases">
        <title>Genomic Encyclopedia of Type Strains, Phase IV (KMG-IV): sequencing the most valuable type-strain genomes for metagenomic binning, comparative biology and taxonomic classification.</title>
        <authorList>
            <person name="Goeker M."/>
        </authorList>
    </citation>
    <scope>NUCLEOTIDE SEQUENCE [LARGE SCALE GENOMIC DNA]</scope>
    <source>
        <strain evidence="4 5">DSM 25622</strain>
    </source>
</reference>
<dbReference type="InterPro" id="IPR003779">
    <property type="entry name" value="CMD-like"/>
</dbReference>
<organism evidence="4 5">
    <name type="scientific">Muricoccus pecuniae</name>
    <dbReference type="NCBI Taxonomy" id="693023"/>
    <lineage>
        <taxon>Bacteria</taxon>
        <taxon>Pseudomonadati</taxon>
        <taxon>Pseudomonadota</taxon>
        <taxon>Alphaproteobacteria</taxon>
        <taxon>Acetobacterales</taxon>
        <taxon>Roseomonadaceae</taxon>
        <taxon>Muricoccus</taxon>
    </lineage>
</organism>
<dbReference type="Gene3D" id="2.60.120.10">
    <property type="entry name" value="Jelly Rolls"/>
    <property type="match status" value="1"/>
</dbReference>
<dbReference type="SUPFAM" id="SSF69118">
    <property type="entry name" value="AhpD-like"/>
    <property type="match status" value="1"/>
</dbReference>
<evidence type="ECO:0000259" key="2">
    <source>
        <dbReference type="Pfam" id="PF02627"/>
    </source>
</evidence>
<gene>
    <name evidence="4" type="ORF">FHS87_004254</name>
</gene>
<evidence type="ECO:0000313" key="5">
    <source>
        <dbReference type="Proteomes" id="UP000580654"/>
    </source>
</evidence>
<dbReference type="SUPFAM" id="SSF51182">
    <property type="entry name" value="RmlC-like cupins"/>
    <property type="match status" value="1"/>
</dbReference>
<feature type="region of interest" description="Disordered" evidence="1">
    <location>
        <begin position="1"/>
        <end position="20"/>
    </location>
</feature>
<evidence type="ECO:0000313" key="4">
    <source>
        <dbReference type="EMBL" id="MBB5696184.1"/>
    </source>
</evidence>
<evidence type="ECO:0000259" key="3">
    <source>
        <dbReference type="Pfam" id="PF07883"/>
    </source>
</evidence>
<dbReference type="InterPro" id="IPR052512">
    <property type="entry name" value="4CMD/NDH-1_regulator"/>
</dbReference>
<dbReference type="Gene3D" id="1.20.1290.10">
    <property type="entry name" value="AhpD-like"/>
    <property type="match status" value="2"/>
</dbReference>
<name>A0A840YMZ4_9PROT</name>
<feature type="domain" description="Carboxymuconolactone decarboxylase-like" evidence="2">
    <location>
        <begin position="34"/>
        <end position="117"/>
    </location>
</feature>
<dbReference type="Pfam" id="PF02627">
    <property type="entry name" value="CMD"/>
    <property type="match status" value="2"/>
</dbReference>
<feature type="domain" description="Cupin type-2" evidence="3">
    <location>
        <begin position="301"/>
        <end position="364"/>
    </location>
</feature>
<feature type="domain" description="Carboxymuconolactone decarboxylase-like" evidence="2">
    <location>
        <begin position="158"/>
        <end position="241"/>
    </location>
</feature>
<dbReference type="GO" id="GO:0051920">
    <property type="term" value="F:peroxiredoxin activity"/>
    <property type="evidence" value="ECO:0007669"/>
    <property type="project" value="InterPro"/>
</dbReference>
<evidence type="ECO:0000256" key="1">
    <source>
        <dbReference type="SAM" id="MobiDB-lite"/>
    </source>
</evidence>
<dbReference type="InterPro" id="IPR047263">
    <property type="entry name" value="HNL-like_cupin"/>
</dbReference>
<accession>A0A840YMZ4</accession>
<dbReference type="InterPro" id="IPR013096">
    <property type="entry name" value="Cupin_2"/>
</dbReference>
<proteinExistence type="predicted"/>
<feature type="compositionally biased region" description="Low complexity" evidence="1">
    <location>
        <begin position="7"/>
        <end position="20"/>
    </location>
</feature>
<dbReference type="EMBL" id="JACIJD010000032">
    <property type="protein sequence ID" value="MBB5696184.1"/>
    <property type="molecule type" value="Genomic_DNA"/>
</dbReference>
<protein>
    <submittedName>
        <fullName evidence="4">4-carboxymuconolactone decarboxylase</fullName>
        <ecNumber evidence="4">4.1.1.44</ecNumber>
    </submittedName>
</protein>
<dbReference type="InterPro" id="IPR014710">
    <property type="entry name" value="RmlC-like_jellyroll"/>
</dbReference>